<feature type="compositionally biased region" description="Low complexity" evidence="1">
    <location>
        <begin position="610"/>
        <end position="665"/>
    </location>
</feature>
<accession>A0ABQ6HZU4</accession>
<dbReference type="SUPFAM" id="SSF51905">
    <property type="entry name" value="FAD/NAD(P)-binding domain"/>
    <property type="match status" value="1"/>
</dbReference>
<feature type="region of interest" description="Disordered" evidence="1">
    <location>
        <begin position="506"/>
        <end position="677"/>
    </location>
</feature>
<dbReference type="InterPro" id="IPR005288">
    <property type="entry name" value="NadB"/>
</dbReference>
<dbReference type="InterPro" id="IPR036188">
    <property type="entry name" value="FAD/NAD-bd_sf"/>
</dbReference>
<organism evidence="2 3">
    <name type="scientific">Luteimicrobium album</name>
    <dbReference type="NCBI Taxonomy" id="1054550"/>
    <lineage>
        <taxon>Bacteria</taxon>
        <taxon>Bacillati</taxon>
        <taxon>Actinomycetota</taxon>
        <taxon>Actinomycetes</taxon>
        <taxon>Micrococcales</taxon>
        <taxon>Luteimicrobium</taxon>
    </lineage>
</organism>
<keyword evidence="3" id="KW-1185">Reference proteome</keyword>
<evidence type="ECO:0000313" key="2">
    <source>
        <dbReference type="EMBL" id="GMA23996.1"/>
    </source>
</evidence>
<dbReference type="Proteomes" id="UP001157091">
    <property type="component" value="Unassembled WGS sequence"/>
</dbReference>
<feature type="compositionally biased region" description="Basic residues" evidence="1">
    <location>
        <begin position="548"/>
        <end position="559"/>
    </location>
</feature>
<sequence>MSEYQADIAVVGGGLGGIAAALAAAREGKRVVLTEESTWLGGQLTSQLVPPDEHPWIEATGRTRSYAELRDRIRAYYHRSYPLSPAAASEVRLNPGQGGVSALCHEPRAALAAIDEMLAPYEADRRLVVLREHEPVRVTTDGDRIASVTVRDRRSGDEHDLVASYVIDATELGDLLELGGVEHVIGAESRDDTGELHAVDGPAAPLDQQAITWCFALDYLPGEDHTIERPAGYDAWRDYKPEFWPGPLFSWTDVLPTTLEERTEAIFAAPDSPRGGVHRDRWNFRRVLSSAHYPAGRYRSDITVVNWPQVDYWRGPLLGVDETTRDRSLAEAREQALSFVYWMQTEAPTLDGTNGYRGLRLRPDVTGTPDGLAMRPYIRESRRLLAETRVLEEHVGVEARERAGLPDGAATFHDTVGVGSYRIDLHPSTGRDGHEHPRTYVDVSSYPFQIPLGALLPRRVDNLLAGGKNIGTTHITNGCYRLHPVEWNIGEAAGAAASYALDHQVAPGGSGPTSDCSRTSSVTSRRSSASASNGPSGRAPFGTDASGRRRPTHHRRRKLWQFQGHSRSARDWPRGRSSPARRSLSPAAVLAAPRVTATTEEAPQARRACPSGSPATTRTSPSSSRRRWSPSSRSRPGRTSTSRTWTTTTCRPSSLRRSLRAPRPTCSATARRPSPTS</sequence>
<protein>
    <recommendedName>
        <fullName evidence="4">FAD dependent oxidoreductase</fullName>
    </recommendedName>
</protein>
<dbReference type="Gene3D" id="3.50.50.60">
    <property type="entry name" value="FAD/NAD(P)-binding domain"/>
    <property type="match status" value="1"/>
</dbReference>
<evidence type="ECO:0008006" key="4">
    <source>
        <dbReference type="Google" id="ProtNLM"/>
    </source>
</evidence>
<dbReference type="PANTHER" id="PTHR42716">
    <property type="entry name" value="L-ASPARTATE OXIDASE"/>
    <property type="match status" value="1"/>
</dbReference>
<reference evidence="3" key="1">
    <citation type="journal article" date="2019" name="Int. J. Syst. Evol. Microbiol.">
        <title>The Global Catalogue of Microorganisms (GCM) 10K type strain sequencing project: providing services to taxonomists for standard genome sequencing and annotation.</title>
        <authorList>
            <consortium name="The Broad Institute Genomics Platform"/>
            <consortium name="The Broad Institute Genome Sequencing Center for Infectious Disease"/>
            <person name="Wu L."/>
            <person name="Ma J."/>
        </authorList>
    </citation>
    <scope>NUCLEOTIDE SEQUENCE [LARGE SCALE GENOMIC DNA]</scope>
    <source>
        <strain evidence="3">NBRC 106348</strain>
    </source>
</reference>
<dbReference type="EMBL" id="BSUK01000001">
    <property type="protein sequence ID" value="GMA23996.1"/>
    <property type="molecule type" value="Genomic_DNA"/>
</dbReference>
<dbReference type="Pfam" id="PF12831">
    <property type="entry name" value="FAD_oxidored"/>
    <property type="match status" value="1"/>
</dbReference>
<gene>
    <name evidence="2" type="ORF">GCM10025864_17550</name>
</gene>
<evidence type="ECO:0000313" key="3">
    <source>
        <dbReference type="Proteomes" id="UP001157091"/>
    </source>
</evidence>
<proteinExistence type="predicted"/>
<dbReference type="PANTHER" id="PTHR42716:SF1">
    <property type="entry name" value="SLL0471 PROTEIN"/>
    <property type="match status" value="1"/>
</dbReference>
<comment type="caution">
    <text evidence="2">The sequence shown here is derived from an EMBL/GenBank/DDBJ whole genome shotgun (WGS) entry which is preliminary data.</text>
</comment>
<dbReference type="RefSeq" id="WP_284292891.1">
    <property type="nucleotide sequence ID" value="NZ_BSUK01000001.1"/>
</dbReference>
<name>A0ABQ6HZU4_9MICO</name>
<evidence type="ECO:0000256" key="1">
    <source>
        <dbReference type="SAM" id="MobiDB-lite"/>
    </source>
</evidence>
<feature type="compositionally biased region" description="Low complexity" evidence="1">
    <location>
        <begin position="513"/>
        <end position="532"/>
    </location>
</feature>
<feature type="compositionally biased region" description="Low complexity" evidence="1">
    <location>
        <begin position="575"/>
        <end position="588"/>
    </location>
</feature>